<feature type="non-terminal residue" evidence="2">
    <location>
        <position position="347"/>
    </location>
</feature>
<protein>
    <submittedName>
        <fullName evidence="2">Uncharacterized protein</fullName>
    </submittedName>
</protein>
<sequence length="347" mass="41241">KESEFALQQQNMDNQQQKHLLQLQEKKFVDLKSKIEQQIEKHQIVMQQNLSQQLNHQLLSVNLLSSKNTYQFKIHLILEQILQSEDIYLTVQQKLKIPEQSFLSNFLSTDEINLLFFKEQILNFTLQNLSNYQKLFAKAVFVLVSSQDLKIYEKQIALSQLTSEQSPEQMLSCFQFLAQNLQKIGIEVEIQTTLQNYEKEFDQKLPQINIENDVKQIYESIKVDDCLQLHNEIEAKQDIKQSLILQHSELQTQIQQIEIKKQIQEEKKRFYEQKLQKLQQEKKKTEKKNKVQFVSTKVIHQHSQNCGYNFKQRIKEVFQEINHDTELKQMKNYEFTEFEILGSAIAA</sequence>
<evidence type="ECO:0000256" key="1">
    <source>
        <dbReference type="SAM" id="Coils"/>
    </source>
</evidence>
<feature type="coiled-coil region" evidence="1">
    <location>
        <begin position="240"/>
        <end position="288"/>
    </location>
</feature>
<gene>
    <name evidence="2" type="ORF">TPC1_15064</name>
</gene>
<dbReference type="AlphaFoldDB" id="A0A146K936"/>
<reference evidence="2" key="1">
    <citation type="submission" date="2015-07" db="EMBL/GenBank/DDBJ databases">
        <title>Adaptation to a free-living lifestyle via gene acquisitions in the diplomonad Trepomonas sp. PC1.</title>
        <authorList>
            <person name="Xu F."/>
            <person name="Jerlstrom-Hultqvist J."/>
            <person name="Kolisko M."/>
            <person name="Simpson A.G.B."/>
            <person name="Roger A.J."/>
            <person name="Svard S.G."/>
            <person name="Andersson J.O."/>
        </authorList>
    </citation>
    <scope>NUCLEOTIDE SEQUENCE</scope>
    <source>
        <strain evidence="2">PC1</strain>
    </source>
</reference>
<proteinExistence type="predicted"/>
<name>A0A146K936_9EUKA</name>
<dbReference type="EMBL" id="GDID01003748">
    <property type="protein sequence ID" value="JAP92858.1"/>
    <property type="molecule type" value="Transcribed_RNA"/>
</dbReference>
<evidence type="ECO:0000313" key="2">
    <source>
        <dbReference type="EMBL" id="JAP92858.1"/>
    </source>
</evidence>
<feature type="non-terminal residue" evidence="2">
    <location>
        <position position="1"/>
    </location>
</feature>
<accession>A0A146K936</accession>
<organism evidence="2">
    <name type="scientific">Trepomonas sp. PC1</name>
    <dbReference type="NCBI Taxonomy" id="1076344"/>
    <lineage>
        <taxon>Eukaryota</taxon>
        <taxon>Metamonada</taxon>
        <taxon>Diplomonadida</taxon>
        <taxon>Hexamitidae</taxon>
        <taxon>Hexamitinae</taxon>
        <taxon>Trepomonas</taxon>
    </lineage>
</organism>
<keyword evidence="1" id="KW-0175">Coiled coil</keyword>